<proteinExistence type="predicted"/>
<sequence length="85" mass="10051">SHCGIEGNEPMSWLRKTVQRKRKIYRPMSFQEVKSLIKRKPAVDWQMHTGCGYVDFLGDFGKTDRVIIFRLRARHCRHLHRLGIG</sequence>
<protein>
    <recommendedName>
        <fullName evidence="2">RNase H type-1 domain-containing protein</fullName>
    </recommendedName>
</protein>
<dbReference type="AlphaFoldDB" id="A0A0B7AC64"/>
<dbReference type="EMBL" id="HACG01030726">
    <property type="protein sequence ID" value="CEK77591.1"/>
    <property type="molecule type" value="Transcribed_RNA"/>
</dbReference>
<name>A0A0B7AC64_9EUPU</name>
<organism evidence="1">
    <name type="scientific">Arion vulgaris</name>
    <dbReference type="NCBI Taxonomy" id="1028688"/>
    <lineage>
        <taxon>Eukaryota</taxon>
        <taxon>Metazoa</taxon>
        <taxon>Spiralia</taxon>
        <taxon>Lophotrochozoa</taxon>
        <taxon>Mollusca</taxon>
        <taxon>Gastropoda</taxon>
        <taxon>Heterobranchia</taxon>
        <taxon>Euthyneura</taxon>
        <taxon>Panpulmonata</taxon>
        <taxon>Eupulmonata</taxon>
        <taxon>Stylommatophora</taxon>
        <taxon>Helicina</taxon>
        <taxon>Arionoidea</taxon>
        <taxon>Arionidae</taxon>
        <taxon>Arion</taxon>
    </lineage>
</organism>
<feature type="non-terminal residue" evidence="1">
    <location>
        <position position="1"/>
    </location>
</feature>
<gene>
    <name evidence="1" type="primary">ORF105616</name>
</gene>
<reference evidence="1" key="1">
    <citation type="submission" date="2014-12" db="EMBL/GenBank/DDBJ databases">
        <title>Insight into the proteome of Arion vulgaris.</title>
        <authorList>
            <person name="Aradska J."/>
            <person name="Bulat T."/>
            <person name="Smidak R."/>
            <person name="Sarate P."/>
            <person name="Gangsoo J."/>
            <person name="Sialana F."/>
            <person name="Bilban M."/>
            <person name="Lubec G."/>
        </authorList>
    </citation>
    <scope>NUCLEOTIDE SEQUENCE</scope>
    <source>
        <tissue evidence="1">Skin</tissue>
    </source>
</reference>
<evidence type="ECO:0008006" key="2">
    <source>
        <dbReference type="Google" id="ProtNLM"/>
    </source>
</evidence>
<evidence type="ECO:0000313" key="1">
    <source>
        <dbReference type="EMBL" id="CEK77591.1"/>
    </source>
</evidence>
<accession>A0A0B7AC64</accession>